<dbReference type="Proteomes" id="UP000006851">
    <property type="component" value="Chromosome"/>
</dbReference>
<dbReference type="NCBIfam" id="TIGR00377">
    <property type="entry name" value="ant_ant_sig"/>
    <property type="match status" value="1"/>
</dbReference>
<dbReference type="RefSeq" id="WP_013709314.1">
    <property type="nucleotide sequence ID" value="NC_015389.1"/>
</dbReference>
<dbReference type="AlphaFoldDB" id="F2N8X2"/>
<dbReference type="CDD" id="cd07043">
    <property type="entry name" value="STAS_anti-anti-sigma_factors"/>
    <property type="match status" value="1"/>
</dbReference>
<dbReference type="PANTHER" id="PTHR33495:SF2">
    <property type="entry name" value="ANTI-SIGMA FACTOR ANTAGONIST TM_1081-RELATED"/>
    <property type="match status" value="1"/>
</dbReference>
<dbReference type="SUPFAM" id="SSF52091">
    <property type="entry name" value="SpoIIaa-like"/>
    <property type="match status" value="1"/>
</dbReference>
<evidence type="ECO:0000259" key="3">
    <source>
        <dbReference type="PROSITE" id="PS50801"/>
    </source>
</evidence>
<dbReference type="InterPro" id="IPR036513">
    <property type="entry name" value="STAS_dom_sf"/>
</dbReference>
<dbReference type="PROSITE" id="PS50801">
    <property type="entry name" value="STAS"/>
    <property type="match status" value="1"/>
</dbReference>
<evidence type="ECO:0000256" key="2">
    <source>
        <dbReference type="RuleBase" id="RU003749"/>
    </source>
</evidence>
<feature type="domain" description="STAS" evidence="3">
    <location>
        <begin position="3"/>
        <end position="104"/>
    </location>
</feature>
<name>F2N8X2_CORGP</name>
<dbReference type="InterPro" id="IPR002645">
    <property type="entry name" value="STAS_dom"/>
</dbReference>
<evidence type="ECO:0000256" key="1">
    <source>
        <dbReference type="ARBA" id="ARBA00009013"/>
    </source>
</evidence>
<dbReference type="HOGENOM" id="CLU_115403_3_4_11"/>
<dbReference type="Pfam" id="PF13466">
    <property type="entry name" value="STAS_2"/>
    <property type="match status" value="1"/>
</dbReference>
<comment type="similarity">
    <text evidence="1 2">Belongs to the anti-sigma-factor antagonist family.</text>
</comment>
<dbReference type="eggNOG" id="COG1366">
    <property type="taxonomic scope" value="Bacteria"/>
</dbReference>
<reference evidence="5" key="1">
    <citation type="journal article" date="2013" name="Stand. Genomic Sci.">
        <title>Complete genome sequence of Coriobacterium glomerans type strain (PW2(T)) from the midgut of Pyrrhocoris apterus L. (red soldier bug).</title>
        <authorList>
            <person name="Stackebrandt E."/>
            <person name="Zeytun A."/>
            <person name="Lapidus A."/>
            <person name="Nolan M."/>
            <person name="Lucas S."/>
            <person name="Hammon N."/>
            <person name="Deshpande S."/>
            <person name="Cheng J.F."/>
            <person name="Tapia R."/>
            <person name="Goodwin L.A."/>
            <person name="Pitluck S."/>
            <person name="Liolios K."/>
            <person name="Pagani I."/>
            <person name="Ivanova N."/>
            <person name="Mavromatis K."/>
            <person name="Mikhailova N."/>
            <person name="Huntemann M."/>
            <person name="Pati A."/>
            <person name="Chen A."/>
            <person name="Palaniappan K."/>
            <person name="Chang Y.J."/>
            <person name="Land M."/>
            <person name="Hauser L."/>
            <person name="Rohde M."/>
            <person name="Pukall R."/>
            <person name="Goker M."/>
            <person name="Detter J.C."/>
            <person name="Woyke T."/>
            <person name="Bristow J."/>
            <person name="Eisen J.A."/>
            <person name="Markowitz V."/>
            <person name="Hugenholtz P."/>
            <person name="Kyrpides N.C."/>
            <person name="Klenk H.P."/>
        </authorList>
    </citation>
    <scope>NUCLEOTIDE SEQUENCE</scope>
    <source>
        <strain evidence="5">ATCC 49209 / DSM 20642 / JCM 10262 / PW2</strain>
    </source>
</reference>
<accession>F2N8X2</accession>
<dbReference type="InterPro" id="IPR058548">
    <property type="entry name" value="MlaB-like_STAS"/>
</dbReference>
<dbReference type="KEGG" id="cgo:Corgl_1472"/>
<sequence length="104" mass="11275">MELNITTDPKPECYSIAVGGEIDISCASKLRTAIDMAFEQPADEVKLDFGDVSYIDSTGIGVLVGMAQNAQRRRKRFSIVNCQPGVMRVAHLLGVDTEVSISGR</sequence>
<evidence type="ECO:0000313" key="5">
    <source>
        <dbReference type="Proteomes" id="UP000006851"/>
    </source>
</evidence>
<dbReference type="GO" id="GO:0043856">
    <property type="term" value="F:anti-sigma factor antagonist activity"/>
    <property type="evidence" value="ECO:0007669"/>
    <property type="project" value="InterPro"/>
</dbReference>
<keyword evidence="5" id="KW-1185">Reference proteome</keyword>
<dbReference type="InterPro" id="IPR003658">
    <property type="entry name" value="Anti-sigma_ant"/>
</dbReference>
<dbReference type="STRING" id="700015.Corgl_1472"/>
<evidence type="ECO:0000313" key="4">
    <source>
        <dbReference type="EMBL" id="AEB07572.1"/>
    </source>
</evidence>
<gene>
    <name evidence="4" type="ordered locus">Corgl_1472</name>
</gene>
<dbReference type="EMBL" id="CP002628">
    <property type="protein sequence ID" value="AEB07572.1"/>
    <property type="molecule type" value="Genomic_DNA"/>
</dbReference>
<protein>
    <recommendedName>
        <fullName evidence="2">Anti-sigma factor antagonist</fullName>
    </recommendedName>
</protein>
<organism evidence="4 5">
    <name type="scientific">Coriobacterium glomerans (strain ATCC 49209 / DSM 20642 / JCM 10262 / PW2)</name>
    <dbReference type="NCBI Taxonomy" id="700015"/>
    <lineage>
        <taxon>Bacteria</taxon>
        <taxon>Bacillati</taxon>
        <taxon>Actinomycetota</taxon>
        <taxon>Coriobacteriia</taxon>
        <taxon>Coriobacteriales</taxon>
        <taxon>Coriobacteriaceae</taxon>
        <taxon>Coriobacterium</taxon>
    </lineage>
</organism>
<dbReference type="PANTHER" id="PTHR33495">
    <property type="entry name" value="ANTI-SIGMA FACTOR ANTAGONIST TM_1081-RELATED-RELATED"/>
    <property type="match status" value="1"/>
</dbReference>
<dbReference type="OrthoDB" id="9793697at2"/>
<dbReference type="Gene3D" id="3.30.750.24">
    <property type="entry name" value="STAS domain"/>
    <property type="match status" value="1"/>
</dbReference>
<proteinExistence type="inferred from homology"/>